<feature type="domain" description="Translation initiation factor 3 N-terminal" evidence="8">
    <location>
        <begin position="29"/>
        <end position="97"/>
    </location>
</feature>
<organism evidence="9 10">
    <name type="scientific">Candidatus Westeberhardia cardiocondylae</name>
    <dbReference type="NCBI Taxonomy" id="1594731"/>
    <lineage>
        <taxon>Bacteria</taxon>
        <taxon>Pseudomonadati</taxon>
        <taxon>Pseudomonadota</taxon>
        <taxon>Gammaproteobacteria</taxon>
        <taxon>Enterobacterales</taxon>
        <taxon>Enterobacteriaceae</taxon>
        <taxon>ant endosymbionts</taxon>
        <taxon>Candidatus Westeberhardia</taxon>
    </lineage>
</organism>
<evidence type="ECO:0000256" key="4">
    <source>
        <dbReference type="HAMAP-Rule" id="MF_00080"/>
    </source>
</evidence>
<dbReference type="NCBIfam" id="TIGR00168">
    <property type="entry name" value="infC"/>
    <property type="match status" value="1"/>
</dbReference>
<keyword evidence="10" id="KW-1185">Reference proteome</keyword>
<dbReference type="PANTHER" id="PTHR10938:SF0">
    <property type="entry name" value="TRANSLATION INITIATION FACTOR IF-3, MITOCHONDRIAL"/>
    <property type="match status" value="1"/>
</dbReference>
<dbReference type="GO" id="GO:0016020">
    <property type="term" value="C:membrane"/>
    <property type="evidence" value="ECO:0007669"/>
    <property type="project" value="TreeGrafter"/>
</dbReference>
<dbReference type="PATRIC" id="fig|1594731.3.peg.266"/>
<dbReference type="InterPro" id="IPR019813">
    <property type="entry name" value="Translation_initiation_fac3_CS"/>
</dbReference>
<dbReference type="Gene3D" id="3.10.20.80">
    <property type="entry name" value="Translation initiation factor 3 (IF-3), N-terminal domain"/>
    <property type="match status" value="1"/>
</dbReference>
<evidence type="ECO:0000256" key="5">
    <source>
        <dbReference type="NCBIfam" id="TIGR00168"/>
    </source>
</evidence>
<dbReference type="InterPro" id="IPR036787">
    <property type="entry name" value="T_IF-3_N_sf"/>
</dbReference>
<keyword evidence="2 4" id="KW-0396">Initiation factor</keyword>
<proteinExistence type="inferred from homology"/>
<dbReference type="InterPro" id="IPR001288">
    <property type="entry name" value="Translation_initiation_fac_3"/>
</dbReference>
<dbReference type="STRING" id="1594731.WEOB_286"/>
<comment type="subcellular location">
    <subcellularLocation>
        <location evidence="4 6">Cytoplasm</location>
    </subcellularLocation>
</comment>
<evidence type="ECO:0000256" key="3">
    <source>
        <dbReference type="ARBA" id="ARBA00022917"/>
    </source>
</evidence>
<dbReference type="InterPro" id="IPR019815">
    <property type="entry name" value="Translation_initiation_fac_3_C"/>
</dbReference>
<dbReference type="Proteomes" id="UP000242753">
    <property type="component" value="Chromosome I"/>
</dbReference>
<dbReference type="InterPro" id="IPR036788">
    <property type="entry name" value="T_IF-3_C_sf"/>
</dbReference>
<sequence length="191" mass="22526">MKLKIVTFVWGNLNIKAGKKNKLIHLNRINNEIFSKKIRLIDFYGKLIGIVPLNQGLKQAEGMGFDLVEISPNSTPPVCRIMDYGKFVYEKNKSFKEHKKKQKVIQIKEIKFRPNTDEGDYKIKLRNIIRFLNHGNKVKITLRFRGRETIHHNIARKVLYRIRDDLIDFAIIESISTKVEGRQMNMIIYKR</sequence>
<dbReference type="InterPro" id="IPR019814">
    <property type="entry name" value="Translation_initiation_fac_3_N"/>
</dbReference>
<comment type="similarity">
    <text evidence="1 4 6">Belongs to the IF-3 family.</text>
</comment>
<dbReference type="Pfam" id="PF05198">
    <property type="entry name" value="IF3_N"/>
    <property type="match status" value="1"/>
</dbReference>
<keyword evidence="3 4" id="KW-0648">Protein biosynthesis</keyword>
<dbReference type="HAMAP" id="MF_00080">
    <property type="entry name" value="IF_3"/>
    <property type="match status" value="1"/>
</dbReference>
<dbReference type="AlphaFoldDB" id="A0A0H5C5I9"/>
<evidence type="ECO:0000256" key="1">
    <source>
        <dbReference type="ARBA" id="ARBA00005439"/>
    </source>
</evidence>
<dbReference type="GO" id="GO:0005829">
    <property type="term" value="C:cytosol"/>
    <property type="evidence" value="ECO:0007669"/>
    <property type="project" value="TreeGrafter"/>
</dbReference>
<keyword evidence="4" id="KW-0963">Cytoplasm</keyword>
<gene>
    <name evidence="4 9" type="primary">infC</name>
    <name evidence="9" type="ORF">WEOB_286</name>
</gene>
<dbReference type="KEGG" id="wca:WEOB_286"/>
<name>A0A0H5C5I9_9ENTR</name>
<protein>
    <recommendedName>
        <fullName evidence="4 5">Translation initiation factor IF-3</fullName>
    </recommendedName>
</protein>
<dbReference type="SUPFAM" id="SSF54364">
    <property type="entry name" value="Translation initiation factor IF3, N-terminal domain"/>
    <property type="match status" value="1"/>
</dbReference>
<dbReference type="PROSITE" id="PS00938">
    <property type="entry name" value="IF3"/>
    <property type="match status" value="1"/>
</dbReference>
<evidence type="ECO:0000313" key="10">
    <source>
        <dbReference type="Proteomes" id="UP000242753"/>
    </source>
</evidence>
<evidence type="ECO:0000259" key="8">
    <source>
        <dbReference type="Pfam" id="PF05198"/>
    </source>
</evidence>
<evidence type="ECO:0000313" key="9">
    <source>
        <dbReference type="EMBL" id="CEN32226.1"/>
    </source>
</evidence>
<evidence type="ECO:0000259" key="7">
    <source>
        <dbReference type="Pfam" id="PF00707"/>
    </source>
</evidence>
<dbReference type="GO" id="GO:0043022">
    <property type="term" value="F:ribosome binding"/>
    <property type="evidence" value="ECO:0007669"/>
    <property type="project" value="TreeGrafter"/>
</dbReference>
<comment type="subunit">
    <text evidence="4 6">Monomer.</text>
</comment>
<dbReference type="FunFam" id="3.30.110.10:FF:000001">
    <property type="entry name" value="Translation initiation factor IF-3"/>
    <property type="match status" value="1"/>
</dbReference>
<evidence type="ECO:0000256" key="2">
    <source>
        <dbReference type="ARBA" id="ARBA00022540"/>
    </source>
</evidence>
<dbReference type="GO" id="GO:0032790">
    <property type="term" value="P:ribosome disassembly"/>
    <property type="evidence" value="ECO:0007669"/>
    <property type="project" value="TreeGrafter"/>
</dbReference>
<dbReference type="Gene3D" id="3.30.110.10">
    <property type="entry name" value="Translation initiation factor 3 (IF-3), C-terminal domain"/>
    <property type="match status" value="1"/>
</dbReference>
<dbReference type="Pfam" id="PF00707">
    <property type="entry name" value="IF3_C"/>
    <property type="match status" value="1"/>
</dbReference>
<comment type="function">
    <text evidence="4 6">IF-3 binds to the 30S ribosomal subunit and shifts the equilibrium between 70S ribosomes and their 50S and 30S subunits in favor of the free subunits, thus enhancing the availability of 30S subunits on which protein synthesis initiation begins.</text>
</comment>
<evidence type="ECO:0000256" key="6">
    <source>
        <dbReference type="RuleBase" id="RU000646"/>
    </source>
</evidence>
<reference evidence="10" key="1">
    <citation type="submission" date="2015-01" db="EMBL/GenBank/DDBJ databases">
        <authorList>
            <person name="Manzano-Marin A."/>
            <person name="Manzano-Marin A."/>
        </authorList>
    </citation>
    <scope>NUCLEOTIDE SEQUENCE [LARGE SCALE GENOMIC DNA]</scope>
    <source>
        <strain evidence="10">obscurior</strain>
    </source>
</reference>
<dbReference type="EMBL" id="LN774881">
    <property type="protein sequence ID" value="CEN32226.1"/>
    <property type="molecule type" value="Genomic_DNA"/>
</dbReference>
<dbReference type="SUPFAM" id="SSF55200">
    <property type="entry name" value="Translation initiation factor IF3, C-terminal domain"/>
    <property type="match status" value="1"/>
</dbReference>
<dbReference type="GO" id="GO:0003743">
    <property type="term" value="F:translation initiation factor activity"/>
    <property type="evidence" value="ECO:0007669"/>
    <property type="project" value="UniProtKB-UniRule"/>
</dbReference>
<dbReference type="PANTHER" id="PTHR10938">
    <property type="entry name" value="TRANSLATION INITIATION FACTOR IF-3"/>
    <property type="match status" value="1"/>
</dbReference>
<feature type="domain" description="Translation initiation factor 3 C-terminal" evidence="7">
    <location>
        <begin position="105"/>
        <end position="189"/>
    </location>
</feature>
<accession>A0A0H5C5I9</accession>